<accession>A0AAW2X2V7</accession>
<proteinExistence type="predicted"/>
<dbReference type="InterPro" id="IPR053151">
    <property type="entry name" value="RNase_H-like"/>
</dbReference>
<dbReference type="InterPro" id="IPR002156">
    <property type="entry name" value="RNaseH_domain"/>
</dbReference>
<dbReference type="InterPro" id="IPR012337">
    <property type="entry name" value="RNaseH-like_sf"/>
</dbReference>
<dbReference type="GO" id="GO:0003676">
    <property type="term" value="F:nucleic acid binding"/>
    <property type="evidence" value="ECO:0007669"/>
    <property type="project" value="InterPro"/>
</dbReference>
<evidence type="ECO:0000313" key="2">
    <source>
        <dbReference type="EMBL" id="KAL0448028.1"/>
    </source>
</evidence>
<dbReference type="Gene3D" id="3.30.420.10">
    <property type="entry name" value="Ribonuclease H-like superfamily/Ribonuclease H"/>
    <property type="match status" value="1"/>
</dbReference>
<organism evidence="2">
    <name type="scientific">Sesamum latifolium</name>
    <dbReference type="NCBI Taxonomy" id="2727402"/>
    <lineage>
        <taxon>Eukaryota</taxon>
        <taxon>Viridiplantae</taxon>
        <taxon>Streptophyta</taxon>
        <taxon>Embryophyta</taxon>
        <taxon>Tracheophyta</taxon>
        <taxon>Spermatophyta</taxon>
        <taxon>Magnoliopsida</taxon>
        <taxon>eudicotyledons</taxon>
        <taxon>Gunneridae</taxon>
        <taxon>Pentapetalae</taxon>
        <taxon>asterids</taxon>
        <taxon>lamiids</taxon>
        <taxon>Lamiales</taxon>
        <taxon>Pedaliaceae</taxon>
        <taxon>Sesamum</taxon>
    </lineage>
</organism>
<comment type="caution">
    <text evidence="2">The sequence shown here is derived from an EMBL/GenBank/DDBJ whole genome shotgun (WGS) entry which is preliminary data.</text>
</comment>
<dbReference type="EMBL" id="JACGWN010000006">
    <property type="protein sequence ID" value="KAL0448028.1"/>
    <property type="molecule type" value="Genomic_DNA"/>
</dbReference>
<dbReference type="InterPro" id="IPR036397">
    <property type="entry name" value="RNaseH_sf"/>
</dbReference>
<dbReference type="Pfam" id="PF13456">
    <property type="entry name" value="RVT_3"/>
    <property type="match status" value="1"/>
</dbReference>
<dbReference type="GO" id="GO:0004523">
    <property type="term" value="F:RNA-DNA hybrid ribonuclease activity"/>
    <property type="evidence" value="ECO:0007669"/>
    <property type="project" value="InterPro"/>
</dbReference>
<gene>
    <name evidence="2" type="ORF">Slati_1930700</name>
</gene>
<dbReference type="InterPro" id="IPR044730">
    <property type="entry name" value="RNase_H-like_dom_plant"/>
</dbReference>
<dbReference type="AlphaFoldDB" id="A0AAW2X2V7"/>
<dbReference type="SUPFAM" id="SSF53098">
    <property type="entry name" value="Ribonuclease H-like"/>
    <property type="match status" value="1"/>
</dbReference>
<reference evidence="2" key="2">
    <citation type="journal article" date="2024" name="Plant">
        <title>Genomic evolution and insights into agronomic trait innovations of Sesamum species.</title>
        <authorList>
            <person name="Miao H."/>
            <person name="Wang L."/>
            <person name="Qu L."/>
            <person name="Liu H."/>
            <person name="Sun Y."/>
            <person name="Le M."/>
            <person name="Wang Q."/>
            <person name="Wei S."/>
            <person name="Zheng Y."/>
            <person name="Lin W."/>
            <person name="Duan Y."/>
            <person name="Cao H."/>
            <person name="Xiong S."/>
            <person name="Wang X."/>
            <person name="Wei L."/>
            <person name="Li C."/>
            <person name="Ma Q."/>
            <person name="Ju M."/>
            <person name="Zhao R."/>
            <person name="Li G."/>
            <person name="Mu C."/>
            <person name="Tian Q."/>
            <person name="Mei H."/>
            <person name="Zhang T."/>
            <person name="Gao T."/>
            <person name="Zhang H."/>
        </authorList>
    </citation>
    <scope>NUCLEOTIDE SEQUENCE</scope>
    <source>
        <strain evidence="2">KEN1</strain>
    </source>
</reference>
<feature type="domain" description="RNase H type-1" evidence="1">
    <location>
        <begin position="37"/>
        <end position="127"/>
    </location>
</feature>
<protein>
    <recommendedName>
        <fullName evidence="1">RNase H type-1 domain-containing protein</fullName>
    </recommendedName>
</protein>
<evidence type="ECO:0000259" key="1">
    <source>
        <dbReference type="PROSITE" id="PS50879"/>
    </source>
</evidence>
<reference evidence="2" key="1">
    <citation type="submission" date="2020-06" db="EMBL/GenBank/DDBJ databases">
        <authorList>
            <person name="Li T."/>
            <person name="Hu X."/>
            <person name="Zhang T."/>
            <person name="Song X."/>
            <person name="Zhang H."/>
            <person name="Dai N."/>
            <person name="Sheng W."/>
            <person name="Hou X."/>
            <person name="Wei L."/>
        </authorList>
    </citation>
    <scope>NUCLEOTIDE SEQUENCE</scope>
    <source>
        <strain evidence="2">KEN1</strain>
        <tissue evidence="2">Leaf</tissue>
    </source>
</reference>
<dbReference type="CDD" id="cd06222">
    <property type="entry name" value="RNase_H_like"/>
    <property type="match status" value="1"/>
</dbReference>
<dbReference type="PROSITE" id="PS50879">
    <property type="entry name" value="RNASE_H_1"/>
    <property type="match status" value="1"/>
</dbReference>
<dbReference type="PANTHER" id="PTHR47723">
    <property type="entry name" value="OS05G0353850 PROTEIN"/>
    <property type="match status" value="1"/>
</dbReference>
<name>A0AAW2X2V7_9LAMI</name>
<dbReference type="PANTHER" id="PTHR47723:SF19">
    <property type="entry name" value="POLYNUCLEOTIDYL TRANSFERASE, RIBONUCLEASE H-LIKE SUPERFAMILY PROTEIN"/>
    <property type="match status" value="1"/>
</dbReference>
<sequence length="127" mass="14460">MPSTCWNRDREVAAKYRFHLQKHRPRVPLLTQWNKPIDGWWKLNYDGASKGNPRASGAGGLIRDCHSNLVLAFADFLGEQTNAYAELYTVVRGLHSARDARCSRLSIEIDAMVVLHIIQKGDGDWRL</sequence>